<name>A0A835RHU9_VANPL</name>
<proteinExistence type="predicted"/>
<dbReference type="PANTHER" id="PTHR13382">
    <property type="entry name" value="MITOCHONDRIAL ATP SYNTHASE COUPLING FACTOR B"/>
    <property type="match status" value="1"/>
</dbReference>
<dbReference type="SUPFAM" id="SSF52047">
    <property type="entry name" value="RNI-like"/>
    <property type="match status" value="1"/>
</dbReference>
<dbReference type="EMBL" id="JADCNL010000003">
    <property type="protein sequence ID" value="KAG0489269.1"/>
    <property type="molecule type" value="Genomic_DNA"/>
</dbReference>
<dbReference type="Pfam" id="PF12937">
    <property type="entry name" value="F-box-like"/>
    <property type="match status" value="1"/>
</dbReference>
<comment type="caution">
    <text evidence="2">The sequence shown here is derived from an EMBL/GenBank/DDBJ whole genome shotgun (WGS) entry which is preliminary data.</text>
</comment>
<dbReference type="GO" id="GO:0005737">
    <property type="term" value="C:cytoplasm"/>
    <property type="evidence" value="ECO:0007669"/>
    <property type="project" value="TreeGrafter"/>
</dbReference>
<dbReference type="InterPro" id="IPR036047">
    <property type="entry name" value="F-box-like_dom_sf"/>
</dbReference>
<dbReference type="PANTHER" id="PTHR13382:SF22">
    <property type="entry name" value="F-BOX PROTEIN SKIP14"/>
    <property type="match status" value="1"/>
</dbReference>
<gene>
    <name evidence="2" type="ORF">HPP92_008080</name>
</gene>
<evidence type="ECO:0000259" key="1">
    <source>
        <dbReference type="Pfam" id="PF12937"/>
    </source>
</evidence>
<dbReference type="Proteomes" id="UP000636800">
    <property type="component" value="Chromosome 3"/>
</dbReference>
<dbReference type="AlphaFoldDB" id="A0A835RHU9"/>
<evidence type="ECO:0000313" key="3">
    <source>
        <dbReference type="Proteomes" id="UP000636800"/>
    </source>
</evidence>
<protein>
    <recommendedName>
        <fullName evidence="1">F-box domain-containing protein</fullName>
    </recommendedName>
</protein>
<sequence>MMRERNSEFFFQSHDWLNREINDYFGCGGFGDDGDRAYRSGTNDPVDLLPADPFEMDIVTSFSAMDLGTTISAAITGWIGASPGDYDGDEFVTGLSCYWNNSLLSSSFTQLGSTYGFEVIFPRNLSGSSCSFDNGESFGLPGAVGDVSVSHNGYIIPFGGGREPLHDALLFSLGYLGVQDLLSMEMVCRSLRSAVREDSLLWRSIHIDSPLDKRLTDDDLYCLTQRAQGTLHSLSLVGCSRITADALKRVLETNPTLKKLSIPGCLRLSIDGLIDNLKALKLSGKLGITSIKFGRMFILSQNQYEELKLLVGMGEQHQKKSHKPQYFHQSLPLLAGDDDSGIDVECCPMCQKYKLVFDCPSEGCHDKVTEPCRACDACIARCCQCGSQSETLLFSWCVPHKMSEKHDAALFDSLTLMVERINLLWTHSSSSKETQVQPIEFQE</sequence>
<reference evidence="2 3" key="1">
    <citation type="journal article" date="2020" name="Nat. Food">
        <title>A phased Vanilla planifolia genome enables genetic improvement of flavour and production.</title>
        <authorList>
            <person name="Hasing T."/>
            <person name="Tang H."/>
            <person name="Brym M."/>
            <person name="Khazi F."/>
            <person name="Huang T."/>
            <person name="Chambers A.H."/>
        </authorList>
    </citation>
    <scope>NUCLEOTIDE SEQUENCE [LARGE SCALE GENOMIC DNA]</scope>
    <source>
        <tissue evidence="2">Leaf</tissue>
    </source>
</reference>
<organism evidence="2 3">
    <name type="scientific">Vanilla planifolia</name>
    <name type="common">Vanilla</name>
    <dbReference type="NCBI Taxonomy" id="51239"/>
    <lineage>
        <taxon>Eukaryota</taxon>
        <taxon>Viridiplantae</taxon>
        <taxon>Streptophyta</taxon>
        <taxon>Embryophyta</taxon>
        <taxon>Tracheophyta</taxon>
        <taxon>Spermatophyta</taxon>
        <taxon>Magnoliopsida</taxon>
        <taxon>Liliopsida</taxon>
        <taxon>Asparagales</taxon>
        <taxon>Orchidaceae</taxon>
        <taxon>Vanilloideae</taxon>
        <taxon>Vanilleae</taxon>
        <taxon>Vanilla</taxon>
    </lineage>
</organism>
<dbReference type="Gene3D" id="3.80.10.10">
    <property type="entry name" value="Ribonuclease Inhibitor"/>
    <property type="match status" value="1"/>
</dbReference>
<keyword evidence="3" id="KW-1185">Reference proteome</keyword>
<dbReference type="InterPro" id="IPR032675">
    <property type="entry name" value="LRR_dom_sf"/>
</dbReference>
<accession>A0A835RHU9</accession>
<dbReference type="SUPFAM" id="SSF81383">
    <property type="entry name" value="F-box domain"/>
    <property type="match status" value="1"/>
</dbReference>
<feature type="domain" description="F-box" evidence="1">
    <location>
        <begin position="173"/>
        <end position="207"/>
    </location>
</feature>
<dbReference type="InterPro" id="IPR001810">
    <property type="entry name" value="F-box_dom"/>
</dbReference>
<dbReference type="InterPro" id="IPR050648">
    <property type="entry name" value="F-box_LRR-repeat"/>
</dbReference>
<evidence type="ECO:0000313" key="2">
    <source>
        <dbReference type="EMBL" id="KAG0489269.1"/>
    </source>
</evidence>